<keyword evidence="7 10" id="KW-0472">Membrane</keyword>
<gene>
    <name evidence="11" type="ORF">BN2614_LOCUS2</name>
</gene>
<dbReference type="SUPFAM" id="SSF53187">
    <property type="entry name" value="Zn-dependent exopeptidases"/>
    <property type="match status" value="1"/>
</dbReference>
<dbReference type="Proteomes" id="UP000269945">
    <property type="component" value="Unassembled WGS sequence"/>
</dbReference>
<feature type="compositionally biased region" description="Low complexity" evidence="9">
    <location>
        <begin position="311"/>
        <end position="332"/>
    </location>
</feature>
<evidence type="ECO:0008006" key="13">
    <source>
        <dbReference type="Google" id="ProtNLM"/>
    </source>
</evidence>
<comment type="similarity">
    <text evidence="2">Belongs to the nicastrin family.</text>
</comment>
<evidence type="ECO:0000313" key="11">
    <source>
        <dbReference type="EMBL" id="VCW66190.1"/>
    </source>
</evidence>
<evidence type="ECO:0000256" key="2">
    <source>
        <dbReference type="ARBA" id="ARBA00007717"/>
    </source>
</evidence>
<keyword evidence="8" id="KW-0325">Glycoprotein</keyword>
<evidence type="ECO:0000256" key="5">
    <source>
        <dbReference type="ARBA" id="ARBA00022824"/>
    </source>
</evidence>
<evidence type="ECO:0000256" key="8">
    <source>
        <dbReference type="ARBA" id="ARBA00023180"/>
    </source>
</evidence>
<organism evidence="11 12">
    <name type="scientific">Gulo gulo</name>
    <name type="common">Wolverine</name>
    <name type="synonym">Gluton</name>
    <dbReference type="NCBI Taxonomy" id="48420"/>
    <lineage>
        <taxon>Eukaryota</taxon>
        <taxon>Metazoa</taxon>
        <taxon>Chordata</taxon>
        <taxon>Craniata</taxon>
        <taxon>Vertebrata</taxon>
        <taxon>Euteleostomi</taxon>
        <taxon>Mammalia</taxon>
        <taxon>Eutheria</taxon>
        <taxon>Laurasiatheria</taxon>
        <taxon>Carnivora</taxon>
        <taxon>Caniformia</taxon>
        <taxon>Musteloidea</taxon>
        <taxon>Mustelidae</taxon>
        <taxon>Guloninae</taxon>
        <taxon>Gulo</taxon>
    </lineage>
</organism>
<sequence>MLLTPPQWPGRGSRLTGVGVGTAPLGSEGLALADVVVSSWGSRCSTEEGPPCPPTGTRNAVLNTEARTIDADVLSRRCVLMRLLDFSYEQYQKALRQSAGAVVIILPRAMAAVPQDVIRQFMETEPEMLAMETVVPVYFAVEDEALLSIYEQTQAASAAQGSASAAEVLLHTATANGFQMVTSGVQSKAVSDWLITSVEGRLTGLGGEDLPTIVIVAHYDAFGVAPVRMRALPLPVPLWPSLGARPPLLQALHLQAHARGVQPSLLCFWRGQVQLSGHEAVARGQPGSHGLQSAPGQCGLRAVPGHRGPRRQPAPARVQAAAGGDAAARLPAGAGGGGRAPVPGGPVLHGAQEDQPGGGHPGLGARALRHTPAARLHPVPPGEPPRRPAQQHHGREVSAAPGPLLCLPPRVISAGPRRGQTPGRSRPGMWVVGRVQIQQEQLDSVMDWLTNQPRAAQLVDKDGTFLSTLEHYLSRYLKEVKSHHIKADKRDPEFVFYDQLKQVMNAYRVKPAIFDLLLAVCIGAYLGMAYTAVQHFDLLYKTVQRLLVKAKTQ</sequence>
<evidence type="ECO:0000256" key="3">
    <source>
        <dbReference type="ARBA" id="ARBA00022692"/>
    </source>
</evidence>
<evidence type="ECO:0000256" key="9">
    <source>
        <dbReference type="SAM" id="MobiDB-lite"/>
    </source>
</evidence>
<dbReference type="AlphaFoldDB" id="A0A9X9LED9"/>
<evidence type="ECO:0000256" key="10">
    <source>
        <dbReference type="SAM" id="Phobius"/>
    </source>
</evidence>
<feature type="region of interest" description="Disordered" evidence="9">
    <location>
        <begin position="280"/>
        <end position="428"/>
    </location>
</feature>
<keyword evidence="12" id="KW-1185">Reference proteome</keyword>
<evidence type="ECO:0000313" key="12">
    <source>
        <dbReference type="Proteomes" id="UP000269945"/>
    </source>
</evidence>
<dbReference type="PANTHER" id="PTHR31826">
    <property type="entry name" value="NICALIN"/>
    <property type="match status" value="1"/>
</dbReference>
<dbReference type="GO" id="GO:0009966">
    <property type="term" value="P:regulation of signal transduction"/>
    <property type="evidence" value="ECO:0007669"/>
    <property type="project" value="InterPro"/>
</dbReference>
<evidence type="ECO:0000256" key="6">
    <source>
        <dbReference type="ARBA" id="ARBA00022989"/>
    </source>
</evidence>
<dbReference type="EMBL" id="CYRY02001549">
    <property type="protein sequence ID" value="VCW66190.1"/>
    <property type="molecule type" value="Genomic_DNA"/>
</dbReference>
<evidence type="ECO:0000256" key="7">
    <source>
        <dbReference type="ARBA" id="ARBA00023136"/>
    </source>
</evidence>
<proteinExistence type="inferred from homology"/>
<dbReference type="InterPro" id="IPR016574">
    <property type="entry name" value="Nicalin"/>
</dbReference>
<keyword evidence="3 10" id="KW-0812">Transmembrane</keyword>
<keyword evidence="4" id="KW-0732">Signal</keyword>
<name>A0A9X9LED9_GULGU</name>
<comment type="subcellular location">
    <subcellularLocation>
        <location evidence="1">Endoplasmic reticulum membrane</location>
        <topology evidence="1">Single-pass membrane protein</topology>
    </subcellularLocation>
</comment>
<evidence type="ECO:0000256" key="4">
    <source>
        <dbReference type="ARBA" id="ARBA00022729"/>
    </source>
</evidence>
<protein>
    <recommendedName>
        <fullName evidence="13">Nicalin</fullName>
    </recommendedName>
</protein>
<reference evidence="11 12" key="1">
    <citation type="submission" date="2018-10" db="EMBL/GenBank/DDBJ databases">
        <authorList>
            <person name="Ekblom R."/>
            <person name="Jareborg N."/>
        </authorList>
    </citation>
    <scope>NUCLEOTIDE SEQUENCE [LARGE SCALE GENOMIC DNA]</scope>
    <source>
        <tissue evidence="11">Muscle</tissue>
    </source>
</reference>
<accession>A0A9X9LED9</accession>
<keyword evidence="6 10" id="KW-1133">Transmembrane helix</keyword>
<dbReference type="GO" id="GO:0005789">
    <property type="term" value="C:endoplasmic reticulum membrane"/>
    <property type="evidence" value="ECO:0007669"/>
    <property type="project" value="UniProtKB-SubCell"/>
</dbReference>
<comment type="caution">
    <text evidence="11">The sequence shown here is derived from an EMBL/GenBank/DDBJ whole genome shotgun (WGS) entry which is preliminary data.</text>
</comment>
<feature type="transmembrane region" description="Helical" evidence="10">
    <location>
        <begin position="512"/>
        <end position="533"/>
    </location>
</feature>
<evidence type="ECO:0000256" key="1">
    <source>
        <dbReference type="ARBA" id="ARBA00004389"/>
    </source>
</evidence>
<keyword evidence="5" id="KW-0256">Endoplasmic reticulum</keyword>